<dbReference type="AlphaFoldDB" id="M7T086"/>
<dbReference type="SUPFAM" id="SSF52777">
    <property type="entry name" value="CoA-dependent acyltransferases"/>
    <property type="match status" value="1"/>
</dbReference>
<dbReference type="STRING" id="1287681.M7T086"/>
<dbReference type="Proteomes" id="UP000012174">
    <property type="component" value="Unassembled WGS sequence"/>
</dbReference>
<accession>M7T086</accession>
<dbReference type="EMBL" id="KB705985">
    <property type="protein sequence ID" value="EMR69982.1"/>
    <property type="molecule type" value="Genomic_DNA"/>
</dbReference>
<evidence type="ECO:0000313" key="2">
    <source>
        <dbReference type="Proteomes" id="UP000012174"/>
    </source>
</evidence>
<keyword evidence="2" id="KW-1185">Reference proteome</keyword>
<dbReference type="PANTHER" id="PTHR42034">
    <property type="entry name" value="CHROMOSOME 7, WHOLE GENOME SHOTGUN SEQUENCE-RELATED"/>
    <property type="match status" value="1"/>
</dbReference>
<proteinExistence type="predicted"/>
<dbReference type="HOGENOM" id="CLU_029138_1_0_1"/>
<reference evidence="2" key="1">
    <citation type="journal article" date="2013" name="Genome Announc.">
        <title>Draft genome sequence of the grapevine dieback fungus Eutypa lata UCR-EL1.</title>
        <authorList>
            <person name="Blanco-Ulate B."/>
            <person name="Rolshausen P.E."/>
            <person name="Cantu D."/>
        </authorList>
    </citation>
    <scope>NUCLEOTIDE SEQUENCE [LARGE SCALE GENOMIC DNA]</scope>
    <source>
        <strain evidence="2">UCR-EL1</strain>
    </source>
</reference>
<name>M7T086_EUTLA</name>
<dbReference type="Gene3D" id="3.30.559.30">
    <property type="entry name" value="Nonribosomal peptide synthetase, condensation domain"/>
    <property type="match status" value="1"/>
</dbReference>
<protein>
    <recommendedName>
        <fullName evidence="3">Condensation domain-containing protein</fullName>
    </recommendedName>
</protein>
<evidence type="ECO:0000313" key="1">
    <source>
        <dbReference type="EMBL" id="EMR69982.1"/>
    </source>
</evidence>
<sequence>MKWNETDQKGVFSRLIGENETFIKLVGDAGLPLNREHWAINSVATVVPTGSFISTDLATHFRRAWAHLRFQHPGLAAEVSPDNASLLYTVPADGTALDAWVSRTFSVATVAKSSADVIPTFQPTLYAKLVYIPQSGELLGHTAHWRTDGIGVLLLLDTLLALACKPSPLPDPASLAWGAEVECLAPAIEDAAGIPEESTPALKERGAALVATFSHAVGAIGIPYLGDAATLPAGTLSAALTFNVETTEKIVTACKARGVSVTAAVHASVAGANYALADTVAARDKHYTSTVRFALRPYLPEPYSTPAFAAGLYTTGWMKRVEARASWAKRLQAYQDEYRKGITRDFLDSHREYAAQLGELIRNPPQAGGDQTPPPSDVDISSIGVAEKLIRRSYGTPEAGFEVKAVSVGVEILSRQAVTFVWTFRDQLNLSVVYNKSFHSADQMSQFVSTVKTQLLEGLGVHDFQRRSIRRTP</sequence>
<dbReference type="InterPro" id="IPR023213">
    <property type="entry name" value="CAT-like_dom_sf"/>
</dbReference>
<dbReference type="PANTHER" id="PTHR42034:SF1">
    <property type="entry name" value="CONDENSATION DOMAIN-CONTAINING PROTEIN"/>
    <property type="match status" value="1"/>
</dbReference>
<dbReference type="Gene3D" id="3.30.559.10">
    <property type="entry name" value="Chloramphenicol acetyltransferase-like domain"/>
    <property type="match status" value="1"/>
</dbReference>
<evidence type="ECO:0008006" key="3">
    <source>
        <dbReference type="Google" id="ProtNLM"/>
    </source>
</evidence>
<dbReference type="KEGG" id="ela:UCREL1_2981"/>
<dbReference type="OrthoDB" id="2548233at2759"/>
<gene>
    <name evidence="1" type="ORF">UCREL1_2981</name>
</gene>
<dbReference type="eggNOG" id="ENOG502SJXM">
    <property type="taxonomic scope" value="Eukaryota"/>
</dbReference>
<organism evidence="1 2">
    <name type="scientific">Eutypa lata (strain UCR-EL1)</name>
    <name type="common">Grapevine dieback disease fungus</name>
    <name type="synonym">Eutypa armeniacae</name>
    <dbReference type="NCBI Taxonomy" id="1287681"/>
    <lineage>
        <taxon>Eukaryota</taxon>
        <taxon>Fungi</taxon>
        <taxon>Dikarya</taxon>
        <taxon>Ascomycota</taxon>
        <taxon>Pezizomycotina</taxon>
        <taxon>Sordariomycetes</taxon>
        <taxon>Xylariomycetidae</taxon>
        <taxon>Xylariales</taxon>
        <taxon>Diatrypaceae</taxon>
        <taxon>Eutypa</taxon>
    </lineage>
</organism>
<dbReference type="OMA" id="REHWAIN"/>